<gene>
    <name evidence="2" type="ORF">G4319_04710</name>
</gene>
<dbReference type="EMBL" id="JAAILW010000006">
    <property type="protein sequence ID" value="NSC26651.1"/>
    <property type="molecule type" value="Genomic_DNA"/>
</dbReference>
<feature type="transmembrane region" description="Helical" evidence="1">
    <location>
        <begin position="6"/>
        <end position="30"/>
    </location>
</feature>
<dbReference type="RefSeq" id="WP_173840189.1">
    <property type="nucleotide sequence ID" value="NZ_JAAILW010000006.1"/>
</dbReference>
<organism evidence="2 3">
    <name type="scientific">Agathobacter rectalis</name>
    <dbReference type="NCBI Taxonomy" id="39491"/>
    <lineage>
        <taxon>Bacteria</taxon>
        <taxon>Bacillati</taxon>
        <taxon>Bacillota</taxon>
        <taxon>Clostridia</taxon>
        <taxon>Lachnospirales</taxon>
        <taxon>Lachnospiraceae</taxon>
        <taxon>Agathobacter</taxon>
    </lineage>
</organism>
<feature type="transmembrane region" description="Helical" evidence="1">
    <location>
        <begin position="37"/>
        <end position="58"/>
    </location>
</feature>
<dbReference type="Proteomes" id="UP001193670">
    <property type="component" value="Unassembled WGS sequence"/>
</dbReference>
<reference evidence="2" key="1">
    <citation type="journal article" date="2020" name="Cell Host Microbe">
        <title>Functional and Genomic Variation between Human-Derived Isolates of Lachnospiraceae Reveals Inter- and Intra-Species Diversity.</title>
        <authorList>
            <person name="Sorbara M.T."/>
            <person name="Littmann E.R."/>
            <person name="Fontana E."/>
            <person name="Moody T.U."/>
            <person name="Kohout C.E."/>
            <person name="Gjonbalaj M."/>
            <person name="Eaton V."/>
            <person name="Seok R."/>
            <person name="Leiner I.M."/>
            <person name="Pamer E.G."/>
        </authorList>
    </citation>
    <scope>NUCLEOTIDE SEQUENCE</scope>
    <source>
        <strain evidence="2">MSK.17.79</strain>
    </source>
</reference>
<name>A0AAX0BDP9_9FIRM</name>
<keyword evidence="1" id="KW-0472">Membrane</keyword>
<protein>
    <submittedName>
        <fullName evidence="2">Uncharacterized protein</fullName>
    </submittedName>
</protein>
<dbReference type="AlphaFoldDB" id="A0AAX0BDP9"/>
<reference evidence="2" key="2">
    <citation type="submission" date="2020-02" db="EMBL/GenBank/DDBJ databases">
        <authorList>
            <person name="Littmann E."/>
            <person name="Sorbara M."/>
        </authorList>
    </citation>
    <scope>NUCLEOTIDE SEQUENCE</scope>
    <source>
        <strain evidence="2">MSK.17.79</strain>
    </source>
</reference>
<comment type="caution">
    <text evidence="2">The sequence shown here is derived from an EMBL/GenBank/DDBJ whole genome shotgun (WGS) entry which is preliminary data.</text>
</comment>
<keyword evidence="1" id="KW-0812">Transmembrane</keyword>
<keyword evidence="1" id="KW-1133">Transmembrane helix</keyword>
<evidence type="ECO:0000313" key="2">
    <source>
        <dbReference type="EMBL" id="NSC26651.1"/>
    </source>
</evidence>
<proteinExistence type="predicted"/>
<feature type="transmembrane region" description="Helical" evidence="1">
    <location>
        <begin position="64"/>
        <end position="85"/>
    </location>
</feature>
<sequence>MELLLKILKIIGIIIIVGIIGIILIVISGFCGLILRWFTYLVCFIIDIFYDSVIIDWIGEHDTAMLVICSCVSALGIVLWFFGLIQSDGNSHPVYSQNYSHNNFNSYDTLNSCSNKNNIVFADASGSYRRWGDDFVDCKGNWCKWGTGFYDYDGNYIRWGNMYKDISGAYRRWGDDFVDGNGDWVHL</sequence>
<evidence type="ECO:0000256" key="1">
    <source>
        <dbReference type="SAM" id="Phobius"/>
    </source>
</evidence>
<accession>A0AAX0BDP9</accession>
<evidence type="ECO:0000313" key="3">
    <source>
        <dbReference type="Proteomes" id="UP001193670"/>
    </source>
</evidence>